<dbReference type="AlphaFoldDB" id="A0A8H5LIP9"/>
<dbReference type="Proteomes" id="UP000518752">
    <property type="component" value="Unassembled WGS sequence"/>
</dbReference>
<dbReference type="EMBL" id="JAACJN010000233">
    <property type="protein sequence ID" value="KAF5358569.1"/>
    <property type="molecule type" value="Genomic_DNA"/>
</dbReference>
<keyword evidence="2" id="KW-1185">Reference proteome</keyword>
<evidence type="ECO:0000313" key="1">
    <source>
        <dbReference type="EMBL" id="KAF5358569.1"/>
    </source>
</evidence>
<name>A0A8H5LIP9_9AGAR</name>
<gene>
    <name evidence="1" type="ORF">D9757_012952</name>
</gene>
<organism evidence="1 2">
    <name type="scientific">Collybiopsis confluens</name>
    <dbReference type="NCBI Taxonomy" id="2823264"/>
    <lineage>
        <taxon>Eukaryota</taxon>
        <taxon>Fungi</taxon>
        <taxon>Dikarya</taxon>
        <taxon>Basidiomycota</taxon>
        <taxon>Agaricomycotina</taxon>
        <taxon>Agaricomycetes</taxon>
        <taxon>Agaricomycetidae</taxon>
        <taxon>Agaricales</taxon>
        <taxon>Marasmiineae</taxon>
        <taxon>Omphalotaceae</taxon>
        <taxon>Collybiopsis</taxon>
    </lineage>
</organism>
<proteinExistence type="predicted"/>
<sequence>MTTLYTLELTGNTDYGRSAPCSSALSFSTHSPLPSTLALCVRLSVVVSAFTPQRSTPTRARRNFVLKSTFDPIVGPDDDNGGRLLIPGSRAQGFSPHPPRTFQYIYVEPILVD</sequence>
<comment type="caution">
    <text evidence="1">The sequence shown here is derived from an EMBL/GenBank/DDBJ whole genome shotgun (WGS) entry which is preliminary data.</text>
</comment>
<protein>
    <submittedName>
        <fullName evidence="1">Uncharacterized protein</fullName>
    </submittedName>
</protein>
<accession>A0A8H5LIP9</accession>
<reference evidence="1 2" key="1">
    <citation type="journal article" date="2020" name="ISME J.">
        <title>Uncovering the hidden diversity of litter-decomposition mechanisms in mushroom-forming fungi.</title>
        <authorList>
            <person name="Floudas D."/>
            <person name="Bentzer J."/>
            <person name="Ahren D."/>
            <person name="Johansson T."/>
            <person name="Persson P."/>
            <person name="Tunlid A."/>
        </authorList>
    </citation>
    <scope>NUCLEOTIDE SEQUENCE [LARGE SCALE GENOMIC DNA]</scope>
    <source>
        <strain evidence="1 2">CBS 406.79</strain>
    </source>
</reference>
<evidence type="ECO:0000313" key="2">
    <source>
        <dbReference type="Proteomes" id="UP000518752"/>
    </source>
</evidence>